<dbReference type="Proteomes" id="UP000033980">
    <property type="component" value="Unassembled WGS sequence"/>
</dbReference>
<protein>
    <recommendedName>
        <fullName evidence="3">Fimbrial assembly family protein</fullName>
    </recommendedName>
</protein>
<dbReference type="InterPro" id="IPR007813">
    <property type="entry name" value="PilN"/>
</dbReference>
<comment type="caution">
    <text evidence="1">The sequence shown here is derived from an EMBL/GenBank/DDBJ whole genome shotgun (WGS) entry which is preliminary data.</text>
</comment>
<proteinExistence type="predicted"/>
<dbReference type="AlphaFoldDB" id="A0A0G1D3L1"/>
<evidence type="ECO:0008006" key="3">
    <source>
        <dbReference type="Google" id="ProtNLM"/>
    </source>
</evidence>
<accession>A0A0G1D3L1</accession>
<evidence type="ECO:0000313" key="2">
    <source>
        <dbReference type="Proteomes" id="UP000033980"/>
    </source>
</evidence>
<reference evidence="1 2" key="1">
    <citation type="journal article" date="2015" name="Nature">
        <title>rRNA introns, odd ribosomes, and small enigmatic genomes across a large radiation of phyla.</title>
        <authorList>
            <person name="Brown C.T."/>
            <person name="Hug L.A."/>
            <person name="Thomas B.C."/>
            <person name="Sharon I."/>
            <person name="Castelle C.J."/>
            <person name="Singh A."/>
            <person name="Wilkins M.J."/>
            <person name="Williams K.H."/>
            <person name="Banfield J.F."/>
        </authorList>
    </citation>
    <scope>NUCLEOTIDE SEQUENCE [LARGE SCALE GENOMIC DNA]</scope>
</reference>
<sequence length="185" mass="20837">MAAQQGVFQINLIPKDSFEFSPLGRFLSWATTTGRVLVVLTEFVVLLAFGSRFYFDKRVNDLTEEVEQKQVQIETFAETEKQMRKILAKQSPVNTYLSENLTFGQKYDNLSKTIPRGVHLEKLTINDTGMGMVGESESELGFAQLLRSLKRMEGVANLSMKDTTFEQTSGSVKFNIQATFKNGSN</sequence>
<gene>
    <name evidence="1" type="ORF">UV68_C0048G0002</name>
</gene>
<name>A0A0G1D3L1_9BACT</name>
<evidence type="ECO:0000313" key="1">
    <source>
        <dbReference type="EMBL" id="KKS92267.1"/>
    </source>
</evidence>
<dbReference type="Pfam" id="PF05137">
    <property type="entry name" value="PilN"/>
    <property type="match status" value="1"/>
</dbReference>
<organism evidence="1 2">
    <name type="scientific">Candidatus Collierbacteria bacterium GW2011_GWC2_43_12</name>
    <dbReference type="NCBI Taxonomy" id="1618390"/>
    <lineage>
        <taxon>Bacteria</taxon>
        <taxon>Candidatus Collieribacteriota</taxon>
    </lineage>
</organism>
<dbReference type="EMBL" id="LCFK01000048">
    <property type="protein sequence ID" value="KKS92267.1"/>
    <property type="molecule type" value="Genomic_DNA"/>
</dbReference>